<organism evidence="3">
    <name type="scientific">Dissulfuribacter thermophilus</name>
    <dbReference type="NCBI Taxonomy" id="1156395"/>
    <lineage>
        <taxon>Bacteria</taxon>
        <taxon>Pseudomonadati</taxon>
        <taxon>Thermodesulfobacteriota</taxon>
        <taxon>Dissulfuribacteria</taxon>
        <taxon>Dissulfuribacterales</taxon>
        <taxon>Dissulfuribacteraceae</taxon>
        <taxon>Dissulfuribacter</taxon>
    </lineage>
</organism>
<feature type="coiled-coil region" evidence="1">
    <location>
        <begin position="6"/>
        <end position="61"/>
    </location>
</feature>
<keyword evidence="1" id="KW-0175">Coiled coil</keyword>
<evidence type="ECO:0000256" key="2">
    <source>
        <dbReference type="SAM" id="MobiDB-lite"/>
    </source>
</evidence>
<proteinExistence type="predicted"/>
<feature type="region of interest" description="Disordered" evidence="2">
    <location>
        <begin position="63"/>
        <end position="101"/>
    </location>
</feature>
<dbReference type="Proteomes" id="UP000885797">
    <property type="component" value="Unassembled WGS sequence"/>
</dbReference>
<accession>A0A7V2WT97</accession>
<protein>
    <recommendedName>
        <fullName evidence="4">Cell division protein ZapB</fullName>
    </recommendedName>
</protein>
<dbReference type="EMBL" id="DRND01000268">
    <property type="protein sequence ID" value="HFC46903.1"/>
    <property type="molecule type" value="Genomic_DNA"/>
</dbReference>
<gene>
    <name evidence="3" type="ORF">ENJ63_03385</name>
</gene>
<comment type="caution">
    <text evidence="3">The sequence shown here is derived from an EMBL/GenBank/DDBJ whole genome shotgun (WGS) entry which is preliminary data.</text>
</comment>
<dbReference type="AlphaFoldDB" id="A0A7V2WT97"/>
<reference evidence="3" key="1">
    <citation type="journal article" date="2020" name="mSystems">
        <title>Genome- and Community-Level Interaction Insights into Carbon Utilization and Element Cycling Functions of Hydrothermarchaeota in Hydrothermal Sediment.</title>
        <authorList>
            <person name="Zhou Z."/>
            <person name="Liu Y."/>
            <person name="Xu W."/>
            <person name="Pan J."/>
            <person name="Luo Z.H."/>
            <person name="Li M."/>
        </authorList>
    </citation>
    <scope>NUCLEOTIDE SEQUENCE [LARGE SCALE GENOMIC DNA]</scope>
    <source>
        <strain evidence="3">HyVt-503</strain>
    </source>
</reference>
<dbReference type="Gene3D" id="1.10.287.510">
    <property type="entry name" value="Helix hairpin bin"/>
    <property type="match status" value="1"/>
</dbReference>
<name>A0A7V2WT97_9BACT</name>
<evidence type="ECO:0008006" key="4">
    <source>
        <dbReference type="Google" id="ProtNLM"/>
    </source>
</evidence>
<sequence length="101" mass="11160">MEQDLIILLEKKVDGLLVRINTLEEEKRTLERELSEVRGRVQELESQKEAALGKIKSILDKIEGLSSETPSSTTDADPEGRDDSGPDIVVEEGAPGEKPLF</sequence>
<evidence type="ECO:0000256" key="1">
    <source>
        <dbReference type="SAM" id="Coils"/>
    </source>
</evidence>
<evidence type="ECO:0000313" key="3">
    <source>
        <dbReference type="EMBL" id="HFC46903.1"/>
    </source>
</evidence>
<feature type="compositionally biased region" description="Polar residues" evidence="2">
    <location>
        <begin position="66"/>
        <end position="75"/>
    </location>
</feature>